<feature type="compositionally biased region" description="Low complexity" evidence="1">
    <location>
        <begin position="70"/>
        <end position="101"/>
    </location>
</feature>
<keyword evidence="3" id="KW-1185">Reference proteome</keyword>
<organism evidence="2 3">
    <name type="scientific">Racocetra fulgida</name>
    <dbReference type="NCBI Taxonomy" id="60492"/>
    <lineage>
        <taxon>Eukaryota</taxon>
        <taxon>Fungi</taxon>
        <taxon>Fungi incertae sedis</taxon>
        <taxon>Mucoromycota</taxon>
        <taxon>Glomeromycotina</taxon>
        <taxon>Glomeromycetes</taxon>
        <taxon>Diversisporales</taxon>
        <taxon>Gigasporaceae</taxon>
        <taxon>Racocetra</taxon>
    </lineage>
</organism>
<feature type="compositionally biased region" description="Basic residues" evidence="1">
    <location>
        <begin position="190"/>
        <end position="201"/>
    </location>
</feature>
<evidence type="ECO:0000313" key="2">
    <source>
        <dbReference type="EMBL" id="CAG8538144.1"/>
    </source>
</evidence>
<dbReference type="OrthoDB" id="2434612at2759"/>
<evidence type="ECO:0000256" key="1">
    <source>
        <dbReference type="SAM" id="MobiDB-lite"/>
    </source>
</evidence>
<dbReference type="Proteomes" id="UP000789396">
    <property type="component" value="Unassembled WGS sequence"/>
</dbReference>
<evidence type="ECO:0000313" key="3">
    <source>
        <dbReference type="Proteomes" id="UP000789396"/>
    </source>
</evidence>
<feature type="region of interest" description="Disordered" evidence="1">
    <location>
        <begin position="190"/>
        <end position="230"/>
    </location>
</feature>
<gene>
    <name evidence="2" type="ORF">RFULGI_LOCUS4098</name>
</gene>
<feature type="region of interest" description="Disordered" evidence="1">
    <location>
        <begin position="46"/>
        <end position="119"/>
    </location>
</feature>
<sequence length="230" mass="25819">MENLASSLENDYLHFNFDTNAKETEIQESTILLEFVSNAEVAIKSNANGDKESNANGDEESNANGDEESNANGNEESNANGNKESNANSNEESNANGNEESNANDDEESITNGREESDRTESLVKFFHEVESDIKQNAQLLLAFEKFQRGYHNAKNLSENKLVSFVYQHADSSTMIRSGKKIPVQVTSVQRRKRTTKKQALGKRLLGKENKDPYEMQPRKKEKKPENPII</sequence>
<accession>A0A9N9APH6</accession>
<protein>
    <submittedName>
        <fullName evidence="2">16463_t:CDS:1</fullName>
    </submittedName>
</protein>
<feature type="compositionally biased region" description="Basic and acidic residues" evidence="1">
    <location>
        <begin position="206"/>
        <end position="230"/>
    </location>
</feature>
<dbReference type="AlphaFoldDB" id="A0A9N9APH6"/>
<comment type="caution">
    <text evidence="2">The sequence shown here is derived from an EMBL/GenBank/DDBJ whole genome shotgun (WGS) entry which is preliminary data.</text>
</comment>
<feature type="compositionally biased region" description="Acidic residues" evidence="1">
    <location>
        <begin position="57"/>
        <end position="69"/>
    </location>
</feature>
<name>A0A9N9APH6_9GLOM</name>
<reference evidence="2" key="1">
    <citation type="submission" date="2021-06" db="EMBL/GenBank/DDBJ databases">
        <authorList>
            <person name="Kallberg Y."/>
            <person name="Tangrot J."/>
            <person name="Rosling A."/>
        </authorList>
    </citation>
    <scope>NUCLEOTIDE SEQUENCE</scope>
    <source>
        <strain evidence="2">IN212</strain>
    </source>
</reference>
<proteinExistence type="predicted"/>
<dbReference type="EMBL" id="CAJVPZ010003923">
    <property type="protein sequence ID" value="CAG8538144.1"/>
    <property type="molecule type" value="Genomic_DNA"/>
</dbReference>